<feature type="disulfide bond" evidence="1">
    <location>
        <begin position="78"/>
        <end position="89"/>
    </location>
</feature>
<dbReference type="InParanoid" id="D8SJN3"/>
<dbReference type="Pfam" id="PF00314">
    <property type="entry name" value="Thaumatin"/>
    <property type="match status" value="1"/>
</dbReference>
<gene>
    <name evidence="3" type="ORF">SELMODRAFT_422821</name>
</gene>
<feature type="disulfide bond" evidence="1">
    <location>
        <begin position="94"/>
        <end position="100"/>
    </location>
</feature>
<feature type="disulfide bond" evidence="1">
    <location>
        <begin position="187"/>
        <end position="197"/>
    </location>
</feature>
<dbReference type="PROSITE" id="PS51367">
    <property type="entry name" value="THAUMATIN_2"/>
    <property type="match status" value="1"/>
</dbReference>
<proteinExistence type="predicted"/>
<accession>D8SJN3</accession>
<reference evidence="3 4" key="1">
    <citation type="journal article" date="2011" name="Science">
        <title>The Selaginella genome identifies genetic changes associated with the evolution of vascular plants.</title>
        <authorList>
            <person name="Banks J.A."/>
            <person name="Nishiyama T."/>
            <person name="Hasebe M."/>
            <person name="Bowman J.L."/>
            <person name="Gribskov M."/>
            <person name="dePamphilis C."/>
            <person name="Albert V.A."/>
            <person name="Aono N."/>
            <person name="Aoyama T."/>
            <person name="Ambrose B.A."/>
            <person name="Ashton N.W."/>
            <person name="Axtell M.J."/>
            <person name="Barker E."/>
            <person name="Barker M.S."/>
            <person name="Bennetzen J.L."/>
            <person name="Bonawitz N.D."/>
            <person name="Chapple C."/>
            <person name="Cheng C."/>
            <person name="Correa L.G."/>
            <person name="Dacre M."/>
            <person name="DeBarry J."/>
            <person name="Dreyer I."/>
            <person name="Elias M."/>
            <person name="Engstrom E.M."/>
            <person name="Estelle M."/>
            <person name="Feng L."/>
            <person name="Finet C."/>
            <person name="Floyd S.K."/>
            <person name="Frommer W.B."/>
            <person name="Fujita T."/>
            <person name="Gramzow L."/>
            <person name="Gutensohn M."/>
            <person name="Harholt J."/>
            <person name="Hattori M."/>
            <person name="Heyl A."/>
            <person name="Hirai T."/>
            <person name="Hiwatashi Y."/>
            <person name="Ishikawa M."/>
            <person name="Iwata M."/>
            <person name="Karol K.G."/>
            <person name="Koehler B."/>
            <person name="Kolukisaoglu U."/>
            <person name="Kubo M."/>
            <person name="Kurata T."/>
            <person name="Lalonde S."/>
            <person name="Li K."/>
            <person name="Li Y."/>
            <person name="Litt A."/>
            <person name="Lyons E."/>
            <person name="Manning G."/>
            <person name="Maruyama T."/>
            <person name="Michael T.P."/>
            <person name="Mikami K."/>
            <person name="Miyazaki S."/>
            <person name="Morinaga S."/>
            <person name="Murata T."/>
            <person name="Mueller-Roeber B."/>
            <person name="Nelson D.R."/>
            <person name="Obara M."/>
            <person name="Oguri Y."/>
            <person name="Olmstead R.G."/>
            <person name="Onodera N."/>
            <person name="Petersen B.L."/>
            <person name="Pils B."/>
            <person name="Prigge M."/>
            <person name="Rensing S.A."/>
            <person name="Riano-Pachon D.M."/>
            <person name="Roberts A.W."/>
            <person name="Sato Y."/>
            <person name="Scheller H.V."/>
            <person name="Schulz B."/>
            <person name="Schulz C."/>
            <person name="Shakirov E.V."/>
            <person name="Shibagaki N."/>
            <person name="Shinohara N."/>
            <person name="Shippen D.E."/>
            <person name="Soerensen I."/>
            <person name="Sotooka R."/>
            <person name="Sugimoto N."/>
            <person name="Sugita M."/>
            <person name="Sumikawa N."/>
            <person name="Tanurdzic M."/>
            <person name="Theissen G."/>
            <person name="Ulvskov P."/>
            <person name="Wakazuki S."/>
            <person name="Weng J.K."/>
            <person name="Willats W.W."/>
            <person name="Wipf D."/>
            <person name="Wolf P.G."/>
            <person name="Yang L."/>
            <person name="Zimmer A.D."/>
            <person name="Zhu Q."/>
            <person name="Mitros T."/>
            <person name="Hellsten U."/>
            <person name="Loque D."/>
            <person name="Otillar R."/>
            <person name="Salamov A."/>
            <person name="Schmutz J."/>
            <person name="Shapiro H."/>
            <person name="Lindquist E."/>
            <person name="Lucas S."/>
            <person name="Rokhsar D."/>
            <person name="Grigoriev I.V."/>
        </authorList>
    </citation>
    <scope>NUCLEOTIDE SEQUENCE [LARGE SCALE GENOMIC DNA]</scope>
</reference>
<evidence type="ECO:0000256" key="2">
    <source>
        <dbReference type="SAM" id="SignalP"/>
    </source>
</evidence>
<keyword evidence="4" id="KW-1185">Reference proteome</keyword>
<dbReference type="GO" id="GO:0006952">
    <property type="term" value="P:defense response"/>
    <property type="evidence" value="ECO:0000318"/>
    <property type="project" value="GO_Central"/>
</dbReference>
<dbReference type="KEGG" id="smo:SELMODRAFT_422821"/>
<keyword evidence="2" id="KW-0732">Signal</keyword>
<dbReference type="AlphaFoldDB" id="D8SJN3"/>
<organism evidence="4">
    <name type="scientific">Selaginella moellendorffii</name>
    <name type="common">Spikemoss</name>
    <dbReference type="NCBI Taxonomy" id="88036"/>
    <lineage>
        <taxon>Eukaryota</taxon>
        <taxon>Viridiplantae</taxon>
        <taxon>Streptophyta</taxon>
        <taxon>Embryophyta</taxon>
        <taxon>Tracheophyta</taxon>
        <taxon>Lycopodiopsida</taxon>
        <taxon>Selaginellales</taxon>
        <taxon>Selaginellaceae</taxon>
        <taxon>Selaginella</taxon>
    </lineage>
</organism>
<feature type="signal peptide" evidence="2">
    <location>
        <begin position="1"/>
        <end position="21"/>
    </location>
</feature>
<dbReference type="InterPro" id="IPR037176">
    <property type="entry name" value="Osmotin/thaumatin-like_sf"/>
</dbReference>
<dbReference type="PIRSF" id="PIRSF002703">
    <property type="entry name" value="Thaumatin"/>
    <property type="match status" value="1"/>
</dbReference>
<dbReference type="Proteomes" id="UP000001514">
    <property type="component" value="Unassembled WGS sequence"/>
</dbReference>
<feature type="disulfide bond" evidence="1">
    <location>
        <begin position="149"/>
        <end position="210"/>
    </location>
</feature>
<dbReference type="PANTHER" id="PTHR31048">
    <property type="entry name" value="OS03G0233200 PROTEIN"/>
    <property type="match status" value="1"/>
</dbReference>
<sequence length="241" mass="26415">MKSPSSFKLLQLLIFGSGTEATRIRLWNACPFPVWPAWLPNSGHPQLGKGGSKLDSWQLFDVYASTGWSGKFWGRPNCQFDTVLGTGCCETGDCSNAIGCNSTYSPPATTVEFKLHRDFIDEYSVSLVEGYNLAVKVSSSNPVCLSGGCSCDLNSRCPSELLVWNSRGTPVACNSPFLAFGADEFCCEDEFLGPDKCHTNQFSLLFKECCPRAKTYPFDDTNVPLFCTAGSDYLITFCASW</sequence>
<dbReference type="EMBL" id="GL377623">
    <property type="protein sequence ID" value="EFJ15478.1"/>
    <property type="molecule type" value="Genomic_DNA"/>
</dbReference>
<evidence type="ECO:0008006" key="5">
    <source>
        <dbReference type="Google" id="ProtNLM"/>
    </source>
</evidence>
<feature type="disulfide bond" evidence="1">
    <location>
        <begin position="144"/>
        <end position="227"/>
    </location>
</feature>
<evidence type="ECO:0000313" key="3">
    <source>
        <dbReference type="EMBL" id="EFJ15478.1"/>
    </source>
</evidence>
<dbReference type="SUPFAM" id="SSF49870">
    <property type="entry name" value="Osmotin, thaumatin-like protein"/>
    <property type="match status" value="1"/>
</dbReference>
<dbReference type="Gene3D" id="2.60.110.10">
    <property type="entry name" value="Thaumatin"/>
    <property type="match status" value="1"/>
</dbReference>
<dbReference type="InterPro" id="IPR001938">
    <property type="entry name" value="Thaumatin"/>
</dbReference>
<dbReference type="SMART" id="SM00205">
    <property type="entry name" value="THN"/>
    <property type="match status" value="1"/>
</dbReference>
<feature type="disulfide bond" evidence="1">
    <location>
        <begin position="30"/>
        <end position="238"/>
    </location>
</feature>
<name>D8SJN3_SELML</name>
<dbReference type="HOGENOM" id="CLU_043181_0_1_1"/>
<protein>
    <recommendedName>
        <fullName evidence="5">Thaumatin-like protein</fullName>
    </recommendedName>
</protein>
<dbReference type="PRINTS" id="PR00347">
    <property type="entry name" value="THAUMATIN"/>
</dbReference>
<dbReference type="Gramene" id="EFJ15478">
    <property type="protein sequence ID" value="EFJ15478"/>
    <property type="gene ID" value="SELMODRAFT_422821"/>
</dbReference>
<feature type="disulfide bond" evidence="1">
    <location>
        <begin position="157"/>
        <end position="173"/>
    </location>
</feature>
<dbReference type="OrthoDB" id="430315at2759"/>
<feature type="chain" id="PRO_5003122781" description="Thaumatin-like protein" evidence="2">
    <location>
        <begin position="22"/>
        <end position="241"/>
    </location>
</feature>
<evidence type="ECO:0000313" key="4">
    <source>
        <dbReference type="Proteomes" id="UP000001514"/>
    </source>
</evidence>
<evidence type="ECO:0000256" key="1">
    <source>
        <dbReference type="PIRSR" id="PIRSR002703-1"/>
    </source>
</evidence>
<keyword evidence="1" id="KW-1015">Disulfide bond</keyword>